<evidence type="ECO:0000259" key="1">
    <source>
        <dbReference type="Pfam" id="PF13449"/>
    </source>
</evidence>
<dbReference type="Pfam" id="PF13449">
    <property type="entry name" value="Phytase-like"/>
    <property type="match status" value="1"/>
</dbReference>
<protein>
    <recommendedName>
        <fullName evidence="1">Phytase-like domain-containing protein</fullName>
    </recommendedName>
</protein>
<reference evidence="2" key="1">
    <citation type="submission" date="2020-02" db="EMBL/GenBank/DDBJ databases">
        <authorList>
            <person name="Meier V. D."/>
        </authorList>
    </citation>
    <scope>NUCLEOTIDE SEQUENCE</scope>
    <source>
        <strain evidence="2">AVDCRST_MAG05</strain>
    </source>
</reference>
<dbReference type="EMBL" id="CADCVM010000552">
    <property type="protein sequence ID" value="CAA9539103.1"/>
    <property type="molecule type" value="Genomic_DNA"/>
</dbReference>
<feature type="domain" description="Phytase-like" evidence="1">
    <location>
        <begin position="5"/>
        <end position="53"/>
    </location>
</feature>
<feature type="non-terminal residue" evidence="2">
    <location>
        <position position="1"/>
    </location>
</feature>
<evidence type="ECO:0000313" key="2">
    <source>
        <dbReference type="EMBL" id="CAA9539103.1"/>
    </source>
</evidence>
<proteinExistence type="predicted"/>
<sequence length="80" mass="8259">TLAGLKPLEKDLLVAVDDCVAGDNAGGIYEGMALGPELPSGRRTLMLVSDDNFDKAQITRVVGLGVRMEHTADGEASGCG</sequence>
<gene>
    <name evidence="2" type="ORF">AVDCRST_MAG05-5197</name>
</gene>
<organism evidence="2">
    <name type="scientific">uncultured Rubrobacteraceae bacterium</name>
    <dbReference type="NCBI Taxonomy" id="349277"/>
    <lineage>
        <taxon>Bacteria</taxon>
        <taxon>Bacillati</taxon>
        <taxon>Actinomycetota</taxon>
        <taxon>Rubrobacteria</taxon>
        <taxon>Rubrobacterales</taxon>
        <taxon>Rubrobacteraceae</taxon>
        <taxon>environmental samples</taxon>
    </lineage>
</organism>
<dbReference type="InterPro" id="IPR027372">
    <property type="entry name" value="Phytase-like_dom"/>
</dbReference>
<dbReference type="AlphaFoldDB" id="A0A6J4U5Z3"/>
<name>A0A6J4U5Z3_9ACTN</name>
<accession>A0A6J4U5Z3</accession>